<protein>
    <submittedName>
        <fullName evidence="1">Uncharacterized protein</fullName>
    </submittedName>
</protein>
<gene>
    <name evidence="1" type="ORF">LC586_29080</name>
</gene>
<keyword evidence="2" id="KW-1185">Reference proteome</keyword>
<organism evidence="1 2">
    <name type="scientific">Nostoc favosum CHAB5714</name>
    <dbReference type="NCBI Taxonomy" id="2780399"/>
    <lineage>
        <taxon>Bacteria</taxon>
        <taxon>Bacillati</taxon>
        <taxon>Cyanobacteriota</taxon>
        <taxon>Cyanophyceae</taxon>
        <taxon>Nostocales</taxon>
        <taxon>Nostocaceae</taxon>
        <taxon>Nostoc</taxon>
        <taxon>Nostoc favosum</taxon>
    </lineage>
</organism>
<proteinExistence type="predicted"/>
<dbReference type="SUPFAM" id="SSF51120">
    <property type="entry name" value="beta-Roll"/>
    <property type="match status" value="1"/>
</dbReference>
<accession>A0ABS8IFW3</accession>
<evidence type="ECO:0000313" key="2">
    <source>
        <dbReference type="Proteomes" id="UP001199525"/>
    </source>
</evidence>
<comment type="caution">
    <text evidence="1">The sequence shown here is derived from an EMBL/GenBank/DDBJ whole genome shotgun (WGS) entry which is preliminary data.</text>
</comment>
<dbReference type="InterPro" id="IPR011049">
    <property type="entry name" value="Serralysin-like_metalloprot_C"/>
</dbReference>
<evidence type="ECO:0000313" key="1">
    <source>
        <dbReference type="EMBL" id="MCC5603140.1"/>
    </source>
</evidence>
<reference evidence="1 2" key="1">
    <citation type="journal article" date="2021" name="Microorganisms">
        <title>Genome Evolution of Filamentous Cyanobacterium Nostoc Species: From Facultative Symbiosis to Free Living.</title>
        <authorList>
            <person name="Huo D."/>
            <person name="Li H."/>
            <person name="Cai F."/>
            <person name="Guo X."/>
            <person name="Qiao Z."/>
            <person name="Wang W."/>
            <person name="Yu G."/>
            <person name="Li R."/>
        </authorList>
    </citation>
    <scope>NUCLEOTIDE SEQUENCE [LARGE SCALE GENOMIC DNA]</scope>
    <source>
        <strain evidence="1 2">CHAB 5714</strain>
    </source>
</reference>
<name>A0ABS8IFW3_9NOSO</name>
<sequence length="165" mass="17693">MDYSNGGIDIITDFSVNDDILKISTPTISSSNAISPAYQANDTLIGGSVKDSLVGEVGNDILTGSKVSLSLPSIKYSENAIELTNSTTDVLLSTEVSSKDMILADPMKELSLTDPMKELSLTIVSRGTGLPSYLSYDKNTGALFYLNQQQLAWLPPNLNFGDNFS</sequence>
<dbReference type="EMBL" id="JAIVFQ010000068">
    <property type="protein sequence ID" value="MCC5603140.1"/>
    <property type="molecule type" value="Genomic_DNA"/>
</dbReference>
<dbReference type="Proteomes" id="UP001199525">
    <property type="component" value="Unassembled WGS sequence"/>
</dbReference>